<evidence type="ECO:0000313" key="6">
    <source>
        <dbReference type="EMBL" id="SKA58111.1"/>
    </source>
</evidence>
<dbReference type="PRINTS" id="PR00039">
    <property type="entry name" value="HTHLYSR"/>
</dbReference>
<dbReference type="Gene3D" id="1.10.10.10">
    <property type="entry name" value="Winged helix-like DNA-binding domain superfamily/Winged helix DNA-binding domain"/>
    <property type="match status" value="1"/>
</dbReference>
<dbReference type="InterPro" id="IPR036388">
    <property type="entry name" value="WH-like_DNA-bd_sf"/>
</dbReference>
<dbReference type="AlphaFoldDB" id="A0A1T4V0E5"/>
<dbReference type="EMBL" id="FUXU01000038">
    <property type="protein sequence ID" value="SKA58111.1"/>
    <property type="molecule type" value="Genomic_DNA"/>
</dbReference>
<dbReference type="InterPro" id="IPR005119">
    <property type="entry name" value="LysR_subst-bd"/>
</dbReference>
<dbReference type="InterPro" id="IPR000847">
    <property type="entry name" value="LysR_HTH_N"/>
</dbReference>
<reference evidence="7" key="1">
    <citation type="submission" date="2017-02" db="EMBL/GenBank/DDBJ databases">
        <authorList>
            <person name="Varghese N."/>
            <person name="Submissions S."/>
        </authorList>
    </citation>
    <scope>NUCLEOTIDE SEQUENCE [LARGE SCALE GENOMIC DNA]</scope>
    <source>
        <strain evidence="7">DSM 22720</strain>
    </source>
</reference>
<dbReference type="SUPFAM" id="SSF53850">
    <property type="entry name" value="Periplasmic binding protein-like II"/>
    <property type="match status" value="1"/>
</dbReference>
<dbReference type="Pfam" id="PF00126">
    <property type="entry name" value="HTH_1"/>
    <property type="match status" value="1"/>
</dbReference>
<dbReference type="PANTHER" id="PTHR30579">
    <property type="entry name" value="TRANSCRIPTIONAL REGULATOR"/>
    <property type="match status" value="1"/>
</dbReference>
<dbReference type="Proteomes" id="UP000190162">
    <property type="component" value="Unassembled WGS sequence"/>
</dbReference>
<evidence type="ECO:0000256" key="1">
    <source>
        <dbReference type="ARBA" id="ARBA00009437"/>
    </source>
</evidence>
<sequence length="284" mass="31343">MFVLDIQTVKAFILISELKNFTKAAEKLGTTQATLSVKLKRLEDRLGQRLIERTPRQVKLSAQGEQFIQSARHFVEAHDKAILNLSETKQKLRLGIACHIMGADITRLLYTLSVKHSDLSLEVSLDTSEALKNSLNDGLLDAIIIRGEDKGYAGTFLCAERMGWYASNHFKYDVDSPLPIANLSPHCGVHNYAEEALHNSSIKWKETFIGGGVAAVSAAISAGIAIGVYSERTAPPNLVNVDNVFDLPPLPVTCLTLYVSDRNRIFSNEIKTIEDNFLGVETDN</sequence>
<dbReference type="PROSITE" id="PS50931">
    <property type="entry name" value="HTH_LYSR"/>
    <property type="match status" value="1"/>
</dbReference>
<dbReference type="GO" id="GO:0003700">
    <property type="term" value="F:DNA-binding transcription factor activity"/>
    <property type="evidence" value="ECO:0007669"/>
    <property type="project" value="InterPro"/>
</dbReference>
<keyword evidence="4" id="KW-0804">Transcription</keyword>
<dbReference type="GO" id="GO:0003677">
    <property type="term" value="F:DNA binding"/>
    <property type="evidence" value="ECO:0007669"/>
    <property type="project" value="UniProtKB-KW"/>
</dbReference>
<feature type="domain" description="HTH lysR-type" evidence="5">
    <location>
        <begin position="4"/>
        <end position="61"/>
    </location>
</feature>
<dbReference type="FunFam" id="1.10.10.10:FF:000001">
    <property type="entry name" value="LysR family transcriptional regulator"/>
    <property type="match status" value="1"/>
</dbReference>
<evidence type="ECO:0000256" key="2">
    <source>
        <dbReference type="ARBA" id="ARBA00023015"/>
    </source>
</evidence>
<keyword evidence="7" id="KW-1185">Reference proteome</keyword>
<comment type="similarity">
    <text evidence="1">Belongs to the LysR transcriptional regulatory family.</text>
</comment>
<evidence type="ECO:0000256" key="3">
    <source>
        <dbReference type="ARBA" id="ARBA00023125"/>
    </source>
</evidence>
<dbReference type="Gene3D" id="3.40.190.10">
    <property type="entry name" value="Periplasmic binding protein-like II"/>
    <property type="match status" value="2"/>
</dbReference>
<keyword evidence="2" id="KW-0805">Transcription regulation</keyword>
<dbReference type="SUPFAM" id="SSF46785">
    <property type="entry name" value="Winged helix' DNA-binding domain"/>
    <property type="match status" value="1"/>
</dbReference>
<keyword evidence="3 6" id="KW-0238">DNA-binding</keyword>
<dbReference type="InterPro" id="IPR050176">
    <property type="entry name" value="LTTR"/>
</dbReference>
<dbReference type="InterPro" id="IPR036390">
    <property type="entry name" value="WH_DNA-bd_sf"/>
</dbReference>
<dbReference type="PANTHER" id="PTHR30579:SF7">
    <property type="entry name" value="HTH-TYPE TRANSCRIPTIONAL REGULATOR LRHA-RELATED"/>
    <property type="match status" value="1"/>
</dbReference>
<name>A0A1T4V0E5_9GAMM</name>
<evidence type="ECO:0000313" key="7">
    <source>
        <dbReference type="Proteomes" id="UP000190162"/>
    </source>
</evidence>
<accession>A0A1T4V0E5</accession>
<dbReference type="Pfam" id="PF03466">
    <property type="entry name" value="LysR_substrate"/>
    <property type="match status" value="1"/>
</dbReference>
<evidence type="ECO:0000259" key="5">
    <source>
        <dbReference type="PROSITE" id="PS50931"/>
    </source>
</evidence>
<proteinExistence type="inferred from homology"/>
<evidence type="ECO:0000256" key="4">
    <source>
        <dbReference type="ARBA" id="ARBA00023163"/>
    </source>
</evidence>
<gene>
    <name evidence="6" type="ORF">SAMN02745132_02869</name>
</gene>
<protein>
    <submittedName>
        <fullName evidence="6">DNA-binding transcriptional regulator, LysR family</fullName>
    </submittedName>
</protein>
<organism evidence="6 7">
    <name type="scientific">Enterovibrio nigricans DSM 22720</name>
    <dbReference type="NCBI Taxonomy" id="1121868"/>
    <lineage>
        <taxon>Bacteria</taxon>
        <taxon>Pseudomonadati</taxon>
        <taxon>Pseudomonadota</taxon>
        <taxon>Gammaproteobacteria</taxon>
        <taxon>Vibrionales</taxon>
        <taxon>Vibrionaceae</taxon>
        <taxon>Enterovibrio</taxon>
    </lineage>
</organism>